<dbReference type="SUPFAM" id="SSF102462">
    <property type="entry name" value="Peptidyl-tRNA hydrolase II"/>
    <property type="match status" value="1"/>
</dbReference>
<name>A0ABY4IKQ8_9MICO</name>
<dbReference type="Gene3D" id="3.40.1490.10">
    <property type="entry name" value="Bit1"/>
    <property type="match status" value="1"/>
</dbReference>
<organism evidence="1 2">
    <name type="scientific">Microbacterium sufflavum</name>
    <dbReference type="NCBI Taxonomy" id="2851649"/>
    <lineage>
        <taxon>Bacteria</taxon>
        <taxon>Bacillati</taxon>
        <taxon>Actinomycetota</taxon>
        <taxon>Actinomycetes</taxon>
        <taxon>Micrococcales</taxon>
        <taxon>Microbacteriaceae</taxon>
        <taxon>Microbacterium</taxon>
    </lineage>
</organism>
<keyword evidence="2" id="KW-1185">Reference proteome</keyword>
<proteinExistence type="predicted"/>
<evidence type="ECO:0000313" key="2">
    <source>
        <dbReference type="Proteomes" id="UP000831467"/>
    </source>
</evidence>
<gene>
    <name evidence="1" type="ORF">KV394_15970</name>
</gene>
<dbReference type="RefSeq" id="WP_247981877.1">
    <property type="nucleotide sequence ID" value="NZ_CP078076.1"/>
</dbReference>
<dbReference type="Pfam" id="PF09391">
    <property type="entry name" value="DUF2000"/>
    <property type="match status" value="1"/>
</dbReference>
<dbReference type="Proteomes" id="UP000831467">
    <property type="component" value="Chromosome"/>
</dbReference>
<dbReference type="InterPro" id="IPR018988">
    <property type="entry name" value="DUF2000"/>
</dbReference>
<evidence type="ECO:0000313" key="1">
    <source>
        <dbReference type="EMBL" id="UPL12516.1"/>
    </source>
</evidence>
<reference evidence="1 2" key="1">
    <citation type="submission" date="2021-06" db="EMBL/GenBank/DDBJ databases">
        <title>Genome-based taxonomic framework of Microbacterium strains isolated from marine environment, the description of four new species and reclassification of four preexisting species.</title>
        <authorList>
            <person name="Lee S.D."/>
            <person name="Kim S.-M."/>
            <person name="Byeon Y.-S."/>
            <person name="Yang H.L."/>
            <person name="Kim I.S."/>
        </authorList>
    </citation>
    <scope>NUCLEOTIDE SEQUENCE [LARGE SCALE GENOMIC DNA]</scope>
    <source>
        <strain evidence="1 2">SSW1-51</strain>
    </source>
</reference>
<dbReference type="InterPro" id="IPR023476">
    <property type="entry name" value="Pep_tRNA_hydro_II_dom_sf"/>
</dbReference>
<accession>A0ABY4IKQ8</accession>
<protein>
    <submittedName>
        <fullName evidence="1">DUF2000 domain-containing protein</fullName>
    </submittedName>
</protein>
<sequence>MEPQTVRFDTRIAVLIHDGLMPWQELNVTAFLISGIATSAPGLIGDIYADADGNEYLPMLRQPVLVFTADSEQLARARERAVERGFATSIYTRDLFATGDDASNRRAVAGVSAADLDLVGVALRGPKNTIDRITKGLGRHI</sequence>
<dbReference type="EMBL" id="CP078076">
    <property type="protein sequence ID" value="UPL12516.1"/>
    <property type="molecule type" value="Genomic_DNA"/>
</dbReference>